<reference evidence="3" key="1">
    <citation type="submission" date="2025-08" db="UniProtKB">
        <authorList>
            <consortium name="Ensembl"/>
        </authorList>
    </citation>
    <scope>IDENTIFICATION</scope>
</reference>
<feature type="compositionally biased region" description="Low complexity" evidence="1">
    <location>
        <begin position="963"/>
        <end position="977"/>
    </location>
</feature>
<evidence type="ECO:0000256" key="1">
    <source>
        <dbReference type="SAM" id="MobiDB-lite"/>
    </source>
</evidence>
<dbReference type="PANTHER" id="PTHR33331">
    <property type="entry name" value="COILED-COIL DOMAIN-CONTAINING PROTEIN 162"/>
    <property type="match status" value="1"/>
</dbReference>
<evidence type="ECO:0000313" key="4">
    <source>
        <dbReference type="Proteomes" id="UP000261640"/>
    </source>
</evidence>
<dbReference type="PANTHER" id="PTHR33331:SF13">
    <property type="entry name" value="COILED-COIL DOMAIN CONTAINING 162"/>
    <property type="match status" value="1"/>
</dbReference>
<protein>
    <submittedName>
        <fullName evidence="3">Uncharacterized LOC113127098</fullName>
    </submittedName>
</protein>
<dbReference type="InterPro" id="IPR029376">
    <property type="entry name" value="DUF4549"/>
</dbReference>
<dbReference type="InterPro" id="IPR040401">
    <property type="entry name" value="CCDC162"/>
</dbReference>
<feature type="compositionally biased region" description="Basic and acidic residues" evidence="1">
    <location>
        <begin position="941"/>
        <end position="952"/>
    </location>
</feature>
<feature type="region of interest" description="Disordered" evidence="1">
    <location>
        <begin position="940"/>
        <end position="983"/>
    </location>
</feature>
<organism evidence="3 4">
    <name type="scientific">Mastacembelus armatus</name>
    <name type="common">zig-zag eel</name>
    <dbReference type="NCBI Taxonomy" id="205130"/>
    <lineage>
        <taxon>Eukaryota</taxon>
        <taxon>Metazoa</taxon>
        <taxon>Chordata</taxon>
        <taxon>Craniata</taxon>
        <taxon>Vertebrata</taxon>
        <taxon>Euteleostomi</taxon>
        <taxon>Actinopterygii</taxon>
        <taxon>Neopterygii</taxon>
        <taxon>Teleostei</taxon>
        <taxon>Neoteleostei</taxon>
        <taxon>Acanthomorphata</taxon>
        <taxon>Anabantaria</taxon>
        <taxon>Synbranchiformes</taxon>
        <taxon>Mastacembelidae</taxon>
        <taxon>Mastacembelus</taxon>
    </lineage>
</organism>
<keyword evidence="4" id="KW-1185">Reference proteome</keyword>
<feature type="domain" description="DUF4549" evidence="2">
    <location>
        <begin position="1"/>
        <end position="27"/>
    </location>
</feature>
<sequence>MKYLLMLRWRRFCRHTNVIEKLYPHYKDHVSYLTSEYEDAVQRARRLAASREKVLTGRGNPADLLTQDDVVIYLRWLVCHLHSAQTIHNFVRILHYIPACERERKEFQPTLKKDEGTLCQTQHADGVSGLADPVPLHTVHLEEFLTELQSLITYFHLSHDIGKLKTTADEMELFSMVWREFRTIFRQQEQMKTFPHLNGSEVKETQWGRTSASMALKEEANWIPFIQVKPRLDPWQQKCIMKLKENKNVDELLKMHCRFLQVPDLFHVAAALKEHAAHVAETQATPTSSVSHSSETKHPRVSEIWMSIYNATSLIQETHGQSPSGNLKTQTSTAANERCSFEDSLHLLGLEDILEEGTSDPIVTRGAYLSLIYLRHLKLRQLQRIALGMLNYLRSVERTLTFDLAGLRLQEGELCSTAEETGWMNAARGGRGEAGGVGSLQHSHNSPVDYMIHCSEFMEFAEVENLHDFYSSEQHFIHTQDQRGFYIVYDAALKDLEDLKSELLLVGSHFIQRHRVKKMGNTESVSTSTAVINSWAGTDVDRVAVLLDLWTCETEFMDSKVQIINCYYEAYQHAAGTEEKFALAQVITDIMHSRPLLDLSQDYFVQTYRAEIDCLQSHKQLIRDILDNQIEKQRRYLQRVWRGSSKGSIDDYGLPLNYIPKHLVSLGGSSPALMNVFLLEVHPSLCLASAVYHVLIQAHTELCQLHRATSVSDKLVLRQKLLQQAQQSWNSLASPGASYSSQIQNDLFSDVFFEDPISVQKVGLSLVRSAEEKDVKQGQENQSDAVKTFSKLLELVTIRHRLLESASETAHLAQLYRNVAAEFGFSEFHLYLRPVQFEAAELKGRTEQRPVFITALLEDDSSVDRFTPSHLPLSIQEVDENQIGRFSFSSAEAVIHLMNKQSIENLQVSLACQVTQKNALISAVKLACLCYWAENVTSSAEGKDAPHSHEGVKSTTSDSKPGSETNSLQENSNSSLSKYSMRTPTTSKQRLMEAFVSIQLEKVGVRDEMLNSFVRQKQALGGLLKTPEEAAKIKRALIIDFLNKVNTQMAQYFERAQIVAYYYSLTSLLDGIPSICHSHFMIGQASELKVILDSGADLRPDPRTFKRRPEQLMSADGKTLLNLWFIPHFSEVLHMFKEQDVKACSEAVHHTLQIVSALHDIIYYLVSFSSLGNTDDSCSCREGPSSCLTADWGGSEGIGAELLEIQQQVDRLSNPSSPESVAHLLQLRRQVVLLQFDTAVRHLIREAFLSSGDVASCQSVSDNMATALPLLSDTVQTDVFSLSLPVPRPLETQSCQVGSFWDVRECCIILFRIKCEEEWKFHVVFLCRHG</sequence>
<dbReference type="InParanoid" id="A0A7N8YFN1"/>
<evidence type="ECO:0000313" key="3">
    <source>
        <dbReference type="Ensembl" id="ENSMAMP00000064205.1"/>
    </source>
</evidence>
<accession>A0A7N8YFN1</accession>
<proteinExistence type="predicted"/>
<dbReference type="Pfam" id="PF15082">
    <property type="entry name" value="DUF4549"/>
    <property type="match status" value="1"/>
</dbReference>
<evidence type="ECO:0000259" key="2">
    <source>
        <dbReference type="Pfam" id="PF15082"/>
    </source>
</evidence>
<dbReference type="GeneTree" id="ENSGT00940000165946"/>
<reference evidence="3" key="2">
    <citation type="submission" date="2025-09" db="UniProtKB">
        <authorList>
            <consortium name="Ensembl"/>
        </authorList>
    </citation>
    <scope>IDENTIFICATION</scope>
</reference>
<dbReference type="Proteomes" id="UP000261640">
    <property type="component" value="Unplaced"/>
</dbReference>
<name>A0A7N8YFN1_9TELE</name>
<dbReference type="Ensembl" id="ENSMAMT00000044780.1">
    <property type="protein sequence ID" value="ENSMAMP00000064205.1"/>
    <property type="gene ID" value="ENSMAMG00000000233.2"/>
</dbReference>
<feature type="compositionally biased region" description="Polar residues" evidence="1">
    <location>
        <begin position="953"/>
        <end position="962"/>
    </location>
</feature>